<evidence type="ECO:0000256" key="1">
    <source>
        <dbReference type="SAM" id="MobiDB-lite"/>
    </source>
</evidence>
<dbReference type="InterPro" id="IPR003646">
    <property type="entry name" value="SH3-like_bac-type"/>
</dbReference>
<dbReference type="InterPro" id="IPR011635">
    <property type="entry name" value="CARDB"/>
</dbReference>
<protein>
    <recommendedName>
        <fullName evidence="3">SH3b domain-containing protein</fullName>
    </recommendedName>
</protein>
<reference evidence="4 5" key="1">
    <citation type="submission" date="2017-11" db="EMBL/GenBank/DDBJ databases">
        <title>Evolution of Phototrophy in the Chloroflexi Phylum Driven by Horizontal Gene Transfer.</title>
        <authorList>
            <person name="Ward L.M."/>
            <person name="Hemp J."/>
            <person name="Shih P.M."/>
            <person name="Mcglynn S.E."/>
            <person name="Fischer W."/>
        </authorList>
    </citation>
    <scope>NUCLEOTIDE SEQUENCE [LARGE SCALE GENOMIC DNA]</scope>
    <source>
        <strain evidence="4">JP3_13</strain>
    </source>
</reference>
<dbReference type="InterPro" id="IPR036514">
    <property type="entry name" value="SGNH_hydro_sf"/>
</dbReference>
<feature type="chain" id="PRO_5014967595" description="SH3b domain-containing protein" evidence="2">
    <location>
        <begin position="22"/>
        <end position="873"/>
    </location>
</feature>
<organism evidence="4 5">
    <name type="scientific">Candidatus Thermofonsia Clade 1 bacterium</name>
    <dbReference type="NCBI Taxonomy" id="2364210"/>
    <lineage>
        <taxon>Bacteria</taxon>
        <taxon>Bacillati</taxon>
        <taxon>Chloroflexota</taxon>
        <taxon>Candidatus Thermofontia</taxon>
        <taxon>Candidatus Thermofonsia Clade 1</taxon>
    </lineage>
</organism>
<feature type="compositionally biased region" description="Pro residues" evidence="1">
    <location>
        <begin position="604"/>
        <end position="653"/>
    </location>
</feature>
<gene>
    <name evidence="4" type="ORF">CUN49_10820</name>
</gene>
<dbReference type="SUPFAM" id="SSF52266">
    <property type="entry name" value="SGNH hydrolase"/>
    <property type="match status" value="1"/>
</dbReference>
<accession>A0A2M8PCW4</accession>
<evidence type="ECO:0000259" key="3">
    <source>
        <dbReference type="PROSITE" id="PS51781"/>
    </source>
</evidence>
<feature type="non-terminal residue" evidence="4">
    <location>
        <position position="873"/>
    </location>
</feature>
<evidence type="ECO:0000313" key="4">
    <source>
        <dbReference type="EMBL" id="PJF35393.1"/>
    </source>
</evidence>
<proteinExistence type="predicted"/>
<dbReference type="Gene3D" id="3.40.50.1110">
    <property type="entry name" value="SGNH hydrolase"/>
    <property type="match status" value="1"/>
</dbReference>
<dbReference type="InterPro" id="IPR013783">
    <property type="entry name" value="Ig-like_fold"/>
</dbReference>
<dbReference type="Proteomes" id="UP000229681">
    <property type="component" value="Unassembled WGS sequence"/>
</dbReference>
<feature type="region of interest" description="Disordered" evidence="1">
    <location>
        <begin position="585"/>
        <end position="653"/>
    </location>
</feature>
<evidence type="ECO:0000313" key="5">
    <source>
        <dbReference type="Proteomes" id="UP000229681"/>
    </source>
</evidence>
<keyword evidence="2" id="KW-0732">Signal</keyword>
<dbReference type="AlphaFoldDB" id="A0A2M8PCW4"/>
<comment type="caution">
    <text evidence="4">The sequence shown here is derived from an EMBL/GenBank/DDBJ whole genome shotgun (WGS) entry which is preliminary data.</text>
</comment>
<feature type="domain" description="SH3b" evidence="3">
    <location>
        <begin position="159"/>
        <end position="223"/>
    </location>
</feature>
<feature type="signal peptide" evidence="2">
    <location>
        <begin position="1"/>
        <end position="21"/>
    </location>
</feature>
<feature type="compositionally biased region" description="Low complexity" evidence="1">
    <location>
        <begin position="585"/>
        <end position="603"/>
    </location>
</feature>
<dbReference type="PROSITE" id="PS51781">
    <property type="entry name" value="SH3B"/>
    <property type="match status" value="1"/>
</dbReference>
<dbReference type="Gene3D" id="2.30.30.40">
    <property type="entry name" value="SH3 Domains"/>
    <property type="match status" value="1"/>
</dbReference>
<name>A0A2M8PCW4_9CHLR</name>
<dbReference type="SMART" id="SM00287">
    <property type="entry name" value="SH3b"/>
    <property type="match status" value="1"/>
</dbReference>
<dbReference type="Pfam" id="PF07705">
    <property type="entry name" value="CARDB"/>
    <property type="match status" value="1"/>
</dbReference>
<dbReference type="EMBL" id="PGTM01000162">
    <property type="protein sequence ID" value="PJF35393.1"/>
    <property type="molecule type" value="Genomic_DNA"/>
</dbReference>
<dbReference type="Gene3D" id="2.60.40.10">
    <property type="entry name" value="Immunoglobulins"/>
    <property type="match status" value="2"/>
</dbReference>
<sequence length="873" mass="91179">MPLLLALAALACNLTPSEPQATATPPLAATPTTVAQSDVPEVEILAPADNSEVVVQTAVQVSVRATDRIGVTRIEMRANGLIVDAIAAPDPAGISPLESLLSWTPVTLGQNIIEVTAFRGNTRGNPKRITLIVRQSREQVTRPAFTAPPPNQVPTQDLTCRARVNVNGLNLRTGPGTNYPSIGNLALGVELPVIGTNFERSWFQVSASGSVGWVSASFVTQLGVCNTVGIVPIPPSPTVLAGTQIVIQPTFTPLPTIFFPTPTSTIPVIVLPTLTPTPFVPPTQGPITIGLLTSTAIFATQTALAFSPTPPPSPTPSFTPPPGVTLPTLTPSFTPTATATPLLPDLIIGRVEADRTTVVLDPDTRSGRLVISVIVRNQGAAPAPVFDVSVRQPNGITVTQTTVNALEPGQEEMLRFEIIFALEGSQQLTIIADSGNVVTEFDETNNISFLEIIGVVATVPGATPTPSPTITATPTETPTPIPTFTFTPEPTLPPETPTPEPTATPTETATAEPIFIPPTETPLPEPTATPTLEVIIVEPTATPTETPSLEPTATPTLEVIIVEPTATLAEVPTATPEIVVILPTETPIPTDTPTLEPTVTPIPTDTPTPEPTATPLPTDTPTPEPTATPLPTDTPTPEPTPTPIPTDTPTPEPTPVPVIDLAGVPLLPNFNDRALFLTLSQIAQTGKNLMPSRNANDFAIYGDNSLLAVGALSSPTLNLADFAAELQTAVDRFGGAFAQITPRFGACGMRPVWECAEEQNVSIVFYGAGQQALAFGVPLDQFALQLNEAIDQLAARGIVPVLLTMPAPIGDLAVAQYNTVIYTVAQARNVPLLNLYQLGALNPSLVSGNALSAAPDSADFSAPNPDQYGTVAA</sequence>
<evidence type="ECO:0000256" key="2">
    <source>
        <dbReference type="SAM" id="SignalP"/>
    </source>
</evidence>
<dbReference type="Pfam" id="PF08239">
    <property type="entry name" value="SH3_3"/>
    <property type="match status" value="1"/>
</dbReference>